<dbReference type="PANTHER" id="PTHR18964">
    <property type="entry name" value="ROK (REPRESSOR, ORF, KINASE) FAMILY"/>
    <property type="match status" value="1"/>
</dbReference>
<sequence length="346" mass="38337">MINYFQLNLVREIEENLIAGVDIGGTWVRVALCTIDLKESNIKKKKIRTLKENKFSIGNSICNVLSELLAENHIKKERLVGIGIASAGPLNVVTGVVFNNANLGFRVIPLREPIEEKFPRIPLFFINDGTGAVLGIYYFEADELEKNNLVYITLSTGIGGGAICDGHLLMGKEGNAVEIGHGIVEPKSSIKCNCGAYGCWEVYSSGTGVRLRAIEALNEGSLNSDKLRKIVLDDRSKITAKEVFKAASNGDEMSQKIVDDCIFYTKVGVGLVNNFYDCSSIYFGGAMMKDKDQILPQIIEQFEKKPFNFTINHPPKIKLTRYKDEIGLRGALVYIKYKLEDNPVIS</sequence>
<comment type="caution">
    <text evidence="1">The sequence shown here is derived from an EMBL/GenBank/DDBJ whole genome shotgun (WGS) entry which is preliminary data.</text>
</comment>
<dbReference type="AlphaFoldDB" id="A0A0F9SL47"/>
<dbReference type="EMBL" id="LAZR01002443">
    <property type="protein sequence ID" value="KKN29988.1"/>
    <property type="molecule type" value="Genomic_DNA"/>
</dbReference>
<name>A0A0F9SL47_9ZZZZ</name>
<gene>
    <name evidence="1" type="ORF">LCGC14_0838590</name>
</gene>
<evidence type="ECO:0008006" key="2">
    <source>
        <dbReference type="Google" id="ProtNLM"/>
    </source>
</evidence>
<dbReference type="PANTHER" id="PTHR18964:SF149">
    <property type="entry name" value="BIFUNCTIONAL UDP-N-ACETYLGLUCOSAMINE 2-EPIMERASE_N-ACETYLMANNOSAMINE KINASE"/>
    <property type="match status" value="1"/>
</dbReference>
<protein>
    <recommendedName>
        <fullName evidence="2">Glucokinase</fullName>
    </recommendedName>
</protein>
<reference evidence="1" key="1">
    <citation type="journal article" date="2015" name="Nature">
        <title>Complex archaea that bridge the gap between prokaryotes and eukaryotes.</title>
        <authorList>
            <person name="Spang A."/>
            <person name="Saw J.H."/>
            <person name="Jorgensen S.L."/>
            <person name="Zaremba-Niedzwiedzka K."/>
            <person name="Martijn J."/>
            <person name="Lind A.E."/>
            <person name="van Eijk R."/>
            <person name="Schleper C."/>
            <person name="Guy L."/>
            <person name="Ettema T.J."/>
        </authorList>
    </citation>
    <scope>NUCLEOTIDE SEQUENCE</scope>
</reference>
<dbReference type="SUPFAM" id="SSF53067">
    <property type="entry name" value="Actin-like ATPase domain"/>
    <property type="match status" value="1"/>
</dbReference>
<proteinExistence type="predicted"/>
<dbReference type="Gene3D" id="3.30.420.40">
    <property type="match status" value="2"/>
</dbReference>
<dbReference type="InterPro" id="IPR043129">
    <property type="entry name" value="ATPase_NBD"/>
</dbReference>
<accession>A0A0F9SL47</accession>
<dbReference type="Pfam" id="PF00480">
    <property type="entry name" value="ROK"/>
    <property type="match status" value="1"/>
</dbReference>
<evidence type="ECO:0000313" key="1">
    <source>
        <dbReference type="EMBL" id="KKN29988.1"/>
    </source>
</evidence>
<dbReference type="InterPro" id="IPR000600">
    <property type="entry name" value="ROK"/>
</dbReference>
<organism evidence="1">
    <name type="scientific">marine sediment metagenome</name>
    <dbReference type="NCBI Taxonomy" id="412755"/>
    <lineage>
        <taxon>unclassified sequences</taxon>
        <taxon>metagenomes</taxon>
        <taxon>ecological metagenomes</taxon>
    </lineage>
</organism>